<evidence type="ECO:0000313" key="4">
    <source>
        <dbReference type="Proteomes" id="UP000054223"/>
    </source>
</evidence>
<feature type="domain" description="Phosphatidic acid phosphatase type 2/haloperoxidase" evidence="2">
    <location>
        <begin position="118"/>
        <end position="242"/>
    </location>
</feature>
<gene>
    <name evidence="3" type="ORF">ASU33_03300</name>
</gene>
<dbReference type="InterPro" id="IPR036938">
    <property type="entry name" value="PAP2/HPO_sf"/>
</dbReference>
<accession>A0A9X0L3E3</accession>
<dbReference type="SUPFAM" id="SSF48317">
    <property type="entry name" value="Acid phosphatase/Vanadium-dependent haloperoxidase"/>
    <property type="match status" value="1"/>
</dbReference>
<feature type="signal peptide" evidence="1">
    <location>
        <begin position="1"/>
        <end position="22"/>
    </location>
</feature>
<keyword evidence="4" id="KW-1185">Reference proteome</keyword>
<feature type="chain" id="PRO_5040901291" description="Phosphatidic acid phosphatase type 2/haloperoxidase domain-containing protein" evidence="1">
    <location>
        <begin position="23"/>
        <end position="276"/>
    </location>
</feature>
<comment type="caution">
    <text evidence="3">The sequence shown here is derived from an EMBL/GenBank/DDBJ whole genome shotgun (WGS) entry which is preliminary data.</text>
</comment>
<sequence>MKMLMLRAALLLSGLLPLAAQAQYRTPYQTSIYVDGPIVGGLLLATGLAFDKAQNGEGLTDGEVLGLRREDVNGFDRFAAGYYNPDVKKASDYPFYGSFAAPAALILADSKVRDKAGQVGVLYLEAISLTGALFTLSTATVERSRPLAYSNDPRLTLSQRGNNNANNSFFAGHTAATATNTFFFAKVFHDFHPESAARPFVWTAAAAIPAAVGYMRLKAGKHFLSDNLVGYAVGAASGILVPQLHKKRRGGVSMVPMQGINVNGYSYGGLLLTKRL</sequence>
<keyword evidence="1" id="KW-0732">Signal</keyword>
<dbReference type="Gene3D" id="1.20.144.10">
    <property type="entry name" value="Phosphatidic acid phosphatase type 2/haloperoxidase"/>
    <property type="match status" value="1"/>
</dbReference>
<dbReference type="SMART" id="SM00014">
    <property type="entry name" value="acidPPc"/>
    <property type="match status" value="1"/>
</dbReference>
<protein>
    <recommendedName>
        <fullName evidence="2">Phosphatidic acid phosphatase type 2/haloperoxidase domain-containing protein</fullName>
    </recommendedName>
</protein>
<evidence type="ECO:0000256" key="1">
    <source>
        <dbReference type="SAM" id="SignalP"/>
    </source>
</evidence>
<dbReference type="EMBL" id="LNAL01000008">
    <property type="protein sequence ID" value="KUG06396.1"/>
    <property type="molecule type" value="Genomic_DNA"/>
</dbReference>
<evidence type="ECO:0000313" key="3">
    <source>
        <dbReference type="EMBL" id="KUG06396.1"/>
    </source>
</evidence>
<organism evidence="3 4">
    <name type="scientific">Solirubrum puertoriconensis</name>
    <dbReference type="NCBI Taxonomy" id="1751427"/>
    <lineage>
        <taxon>Bacteria</taxon>
        <taxon>Pseudomonadati</taxon>
        <taxon>Bacteroidota</taxon>
        <taxon>Cytophagia</taxon>
        <taxon>Cytophagales</taxon>
    </lineage>
</organism>
<dbReference type="Proteomes" id="UP000054223">
    <property type="component" value="Unassembled WGS sequence"/>
</dbReference>
<dbReference type="CDD" id="cd01610">
    <property type="entry name" value="PAP2_like"/>
    <property type="match status" value="1"/>
</dbReference>
<dbReference type="AlphaFoldDB" id="A0A9X0L3E3"/>
<name>A0A9X0L3E3_SOLP1</name>
<proteinExistence type="predicted"/>
<reference evidence="3 4" key="1">
    <citation type="submission" date="2015-11" db="EMBL/GenBank/DDBJ databases">
        <title>Solirubrum puertoriconensis gen. nov. an environmental bacteria isolated in Puerto Rico.</title>
        <authorList>
            <person name="Cuebas-Irizarry M.F."/>
            <person name="Montalvo-Rodriguez R."/>
        </authorList>
    </citation>
    <scope>NUCLEOTIDE SEQUENCE [LARGE SCALE GENOMIC DNA]</scope>
    <source>
        <strain evidence="3 4">MC1A</strain>
    </source>
</reference>
<dbReference type="Pfam" id="PF01569">
    <property type="entry name" value="PAP2"/>
    <property type="match status" value="1"/>
</dbReference>
<evidence type="ECO:0000259" key="2">
    <source>
        <dbReference type="SMART" id="SM00014"/>
    </source>
</evidence>
<dbReference type="InterPro" id="IPR000326">
    <property type="entry name" value="PAP2/HPO"/>
</dbReference>